<dbReference type="RefSeq" id="XP_014678554.1">
    <property type="nucleotide sequence ID" value="XM_014823068.1"/>
</dbReference>
<keyword evidence="1" id="KW-1185">Reference proteome</keyword>
<accession>A0ABM1F283</accession>
<evidence type="ECO:0000313" key="2">
    <source>
        <dbReference type="RefSeq" id="XP_014678554.1"/>
    </source>
</evidence>
<name>A0ABM1F283_PRICU</name>
<evidence type="ECO:0000313" key="1">
    <source>
        <dbReference type="Proteomes" id="UP000695022"/>
    </source>
</evidence>
<dbReference type="Proteomes" id="UP000695022">
    <property type="component" value="Unplaced"/>
</dbReference>
<sequence>MLPRIKGEVDGIIAVSRQPNDSAAIRQIKDYTRSHGQNDFSLQNSQQGTSAKSSSCVDFTPLGLYPHVEEPDTASEVVFARPKITSTQLSSVGPIEYHTCIMILDSVPYQDCIMSSGHEIQIFRTGPECW</sequence>
<gene>
    <name evidence="2" type="primary">LOC106818351</name>
</gene>
<organism evidence="1 2">
    <name type="scientific">Priapulus caudatus</name>
    <name type="common">Priapulid worm</name>
    <dbReference type="NCBI Taxonomy" id="37621"/>
    <lineage>
        <taxon>Eukaryota</taxon>
        <taxon>Metazoa</taxon>
        <taxon>Ecdysozoa</taxon>
        <taxon>Scalidophora</taxon>
        <taxon>Priapulida</taxon>
        <taxon>Priapulimorpha</taxon>
        <taxon>Priapulimorphida</taxon>
        <taxon>Priapulidae</taxon>
        <taxon>Priapulus</taxon>
    </lineage>
</organism>
<dbReference type="GeneID" id="106818351"/>
<protein>
    <submittedName>
        <fullName evidence="2">Uncharacterized protein LOC106818351</fullName>
    </submittedName>
</protein>
<reference evidence="2" key="1">
    <citation type="submission" date="2025-08" db="UniProtKB">
        <authorList>
            <consortium name="RefSeq"/>
        </authorList>
    </citation>
    <scope>IDENTIFICATION</scope>
</reference>
<proteinExistence type="predicted"/>